<proteinExistence type="predicted"/>
<dbReference type="AlphaFoldDB" id="A0A1U8HUK7"/>
<keyword evidence="3" id="KW-1185">Reference proteome</keyword>
<dbReference type="GO" id="GO:0000175">
    <property type="term" value="F:3'-5'-RNA exonuclease activity"/>
    <property type="evidence" value="ECO:0007669"/>
    <property type="project" value="TreeGrafter"/>
</dbReference>
<dbReference type="Pfam" id="PF00773">
    <property type="entry name" value="RNB"/>
    <property type="match status" value="1"/>
</dbReference>
<gene>
    <name evidence="4" type="primary">LOC107889683</name>
</gene>
<dbReference type="PANTHER" id="PTHR23355">
    <property type="entry name" value="RIBONUCLEASE"/>
    <property type="match status" value="1"/>
</dbReference>
<dbReference type="GO" id="GO:0000932">
    <property type="term" value="C:P-body"/>
    <property type="evidence" value="ECO:0007669"/>
    <property type="project" value="TreeGrafter"/>
</dbReference>
<sequence>MMAVRAVNGGSLFRTAASPPLLTFGCRFRQFSSLPFRRNTELGLRFPFFCCGNQFLGYGGGLSRSVHSLVDCVMEELTAWRSRRRIRATVKLTTSGELLEDKLVNQEIEKGLLLEFKKDSDRVLLGVAQRPDGKKNWMVYDQNGVTSSIRPQQITYIVPGVENFDHAEISKFLQKAQENLDPTLLEIAWVELLEKNASVTAEELAEVEELLHKKLAKDAAEKELQDFVQLIVSAKAKPALAKPPKSSWMVDEKIQYKIESLEAYAIDACKSDEQRKTAGMILKAMGLTKTASSALNLLINIGYFPVHVNLDLLKLNILTDHSDEIIAAAESLLSDSSDSDEMNREDLTHLKVYAIDVDEADELDDALSATKLQDGRMKIWIHVADPARYVEPGSMVDREALRRGTSVFLPTGTYPMFPEKLAMEGMSLKQGELCNAVSVSVILHSDGSIAEYSVQNSIIKPTYMLTYESATELLHLNLEEEAELKILSEAAALRLKWRRQQGAIDTSTLEACIKVVNPEDLEPSINLYVENQADPAMRLVSEMMILCGEVVATFGSCNNIPLPYRGQPQSNIDVSAYSHLPEGPVRSSAIVRIMRAAEIDFRKPIRHGVLGLPGYVQFTSPIRRYLDLLAHYQVKAFLKGETPPFSAGQLEGMASIVNMQVRVVRKLSASSLRYWIIEFLRRQPREKKYRALILRFIKDRIAALFVVEVGLQASAWVSIGSQVGDEVEVQVEEAHPRDDVLYLKEVLRN</sequence>
<dbReference type="Pfam" id="PF23161">
    <property type="entry name" value="HTH_RNase_II"/>
    <property type="match status" value="1"/>
</dbReference>
<dbReference type="RefSeq" id="XP_016669695.2">
    <property type="nucleotide sequence ID" value="XM_016814206.2"/>
</dbReference>
<dbReference type="PANTHER" id="PTHR23355:SF42">
    <property type="entry name" value="RIBONUCLEASE II, CHLOROPLASTIC_MITOCHONDRIAL"/>
    <property type="match status" value="1"/>
</dbReference>
<dbReference type="Pfam" id="PF23163">
    <property type="entry name" value="CSD_RNase_II"/>
    <property type="match status" value="1"/>
</dbReference>
<dbReference type="SMART" id="SM00955">
    <property type="entry name" value="RNB"/>
    <property type="match status" value="1"/>
</dbReference>
<evidence type="ECO:0000256" key="1">
    <source>
        <dbReference type="SAM" id="Coils"/>
    </source>
</evidence>
<dbReference type="GO" id="GO:0003723">
    <property type="term" value="F:RNA binding"/>
    <property type="evidence" value="ECO:0007669"/>
    <property type="project" value="InterPro"/>
</dbReference>
<dbReference type="InterPro" id="IPR012340">
    <property type="entry name" value="NA-bd_OB-fold"/>
</dbReference>
<dbReference type="GeneID" id="107889683"/>
<feature type="domain" description="RNB" evidence="2">
    <location>
        <begin position="344"/>
        <end position="640"/>
    </location>
</feature>
<dbReference type="Proteomes" id="UP000818029">
    <property type="component" value="Chromosome A09"/>
</dbReference>
<dbReference type="SUPFAM" id="SSF50249">
    <property type="entry name" value="Nucleic acid-binding proteins"/>
    <property type="match status" value="1"/>
</dbReference>
<dbReference type="InterPro" id="IPR001900">
    <property type="entry name" value="RNase_II/R"/>
</dbReference>
<dbReference type="InterPro" id="IPR056404">
    <property type="entry name" value="HTH_RNase_II"/>
</dbReference>
<accession>A0A1U8HUK7</accession>
<protein>
    <submittedName>
        <fullName evidence="4">Ribonuclease II, chloroplastic/mitochondrial isoform X3</fullName>
    </submittedName>
</protein>
<dbReference type="InterPro" id="IPR056403">
    <property type="entry name" value="RNase_II_barrel"/>
</dbReference>
<evidence type="ECO:0000313" key="3">
    <source>
        <dbReference type="Proteomes" id="UP000818029"/>
    </source>
</evidence>
<dbReference type="InterPro" id="IPR050180">
    <property type="entry name" value="RNR_Ribonuclease"/>
</dbReference>
<reference evidence="4" key="2">
    <citation type="submission" date="2025-08" db="UniProtKB">
        <authorList>
            <consortium name="RefSeq"/>
        </authorList>
    </citation>
    <scope>IDENTIFICATION</scope>
</reference>
<name>A0A1U8HUK7_GOSHI</name>
<feature type="coiled-coil region" evidence="1">
    <location>
        <begin position="190"/>
        <end position="237"/>
    </location>
</feature>
<dbReference type="GO" id="GO:0006402">
    <property type="term" value="P:mRNA catabolic process"/>
    <property type="evidence" value="ECO:0007669"/>
    <property type="project" value="TreeGrafter"/>
</dbReference>
<evidence type="ECO:0000259" key="2">
    <source>
        <dbReference type="SMART" id="SM00955"/>
    </source>
</evidence>
<evidence type="ECO:0000313" key="4">
    <source>
        <dbReference type="RefSeq" id="XP_016669695.2"/>
    </source>
</evidence>
<organism evidence="3 4">
    <name type="scientific">Gossypium hirsutum</name>
    <name type="common">Upland cotton</name>
    <name type="synonym">Gossypium mexicanum</name>
    <dbReference type="NCBI Taxonomy" id="3635"/>
    <lineage>
        <taxon>Eukaryota</taxon>
        <taxon>Viridiplantae</taxon>
        <taxon>Streptophyta</taxon>
        <taxon>Embryophyta</taxon>
        <taxon>Tracheophyta</taxon>
        <taxon>Spermatophyta</taxon>
        <taxon>Magnoliopsida</taxon>
        <taxon>eudicotyledons</taxon>
        <taxon>Gunneridae</taxon>
        <taxon>Pentapetalae</taxon>
        <taxon>rosids</taxon>
        <taxon>malvids</taxon>
        <taxon>Malvales</taxon>
        <taxon>Malvaceae</taxon>
        <taxon>Malvoideae</taxon>
        <taxon>Gossypium</taxon>
    </lineage>
</organism>
<dbReference type="PROSITE" id="PS51257">
    <property type="entry name" value="PROKAR_LIPOPROTEIN"/>
    <property type="match status" value="1"/>
</dbReference>
<keyword evidence="1" id="KW-0175">Coiled coil</keyword>
<reference evidence="3" key="1">
    <citation type="journal article" date="2020" name="Nat. Genet.">
        <title>Genomic diversifications of five Gossypium allopolyploid species and their impact on cotton improvement.</title>
        <authorList>
            <person name="Chen Z.J."/>
            <person name="Sreedasyam A."/>
            <person name="Ando A."/>
            <person name="Song Q."/>
            <person name="De Santiago L.M."/>
            <person name="Hulse-Kemp A.M."/>
            <person name="Ding M."/>
            <person name="Ye W."/>
            <person name="Kirkbride R.C."/>
            <person name="Jenkins J."/>
            <person name="Plott C."/>
            <person name="Lovell J."/>
            <person name="Lin Y.M."/>
            <person name="Vaughn R."/>
            <person name="Liu B."/>
            <person name="Simpson S."/>
            <person name="Scheffler B.E."/>
            <person name="Wen L."/>
            <person name="Saski C.A."/>
            <person name="Grover C.E."/>
            <person name="Hu G."/>
            <person name="Conover J.L."/>
            <person name="Carlson J.W."/>
            <person name="Shu S."/>
            <person name="Boston L.B."/>
            <person name="Williams M."/>
            <person name="Peterson D.G."/>
            <person name="McGee K."/>
            <person name="Jones D.C."/>
            <person name="Wendel J.F."/>
            <person name="Stelly D.M."/>
            <person name="Grimwood J."/>
            <person name="Schmutz J."/>
        </authorList>
    </citation>
    <scope>NUCLEOTIDE SEQUENCE [LARGE SCALE GENOMIC DNA]</scope>
    <source>
        <strain evidence="3">cv. TM-1</strain>
    </source>
</reference>